<dbReference type="InterPro" id="IPR013155">
    <property type="entry name" value="M/V/L/I-tRNA-synth_anticd-bd"/>
</dbReference>
<evidence type="ECO:0000256" key="6">
    <source>
        <dbReference type="ARBA" id="ARBA00023054"/>
    </source>
</evidence>
<keyword evidence="3 10" id="KW-0547">Nucleotide-binding</keyword>
<comment type="domain">
    <text evidence="10">The C-terminal coiled-coil domain is crucial for aminoacylation activity.</text>
</comment>
<dbReference type="GO" id="GO:0004832">
    <property type="term" value="F:valine-tRNA ligase activity"/>
    <property type="evidence" value="ECO:0007669"/>
    <property type="project" value="UniProtKB-UniRule"/>
</dbReference>
<evidence type="ECO:0000259" key="11">
    <source>
        <dbReference type="Pfam" id="PF00133"/>
    </source>
</evidence>
<keyword evidence="15" id="KW-1185">Reference proteome</keyword>
<dbReference type="NCBIfam" id="TIGR00422">
    <property type="entry name" value="valS"/>
    <property type="match status" value="1"/>
</dbReference>
<comment type="similarity">
    <text evidence="9 10">Belongs to the class-I aminoacyl-tRNA synthetase family. ValS type 1 subfamily.</text>
</comment>
<dbReference type="InterPro" id="IPR009080">
    <property type="entry name" value="tRNAsynth_Ia_anticodon-bd"/>
</dbReference>
<dbReference type="SUPFAM" id="SSF52374">
    <property type="entry name" value="Nucleotidylyl transferase"/>
    <property type="match status" value="1"/>
</dbReference>
<keyword evidence="6 10" id="KW-0175">Coiled coil</keyword>
<dbReference type="InterPro" id="IPR014729">
    <property type="entry name" value="Rossmann-like_a/b/a_fold"/>
</dbReference>
<dbReference type="PANTHER" id="PTHR11946">
    <property type="entry name" value="VALYL-TRNA SYNTHETASES"/>
    <property type="match status" value="1"/>
</dbReference>
<dbReference type="EMBL" id="AP023354">
    <property type="protein sequence ID" value="BCJ32024.1"/>
    <property type="molecule type" value="Genomic_DNA"/>
</dbReference>
<dbReference type="GO" id="GO:0005829">
    <property type="term" value="C:cytosol"/>
    <property type="evidence" value="ECO:0007669"/>
    <property type="project" value="TreeGrafter"/>
</dbReference>
<dbReference type="GO" id="GO:0006438">
    <property type="term" value="P:valyl-tRNA aminoacylation"/>
    <property type="evidence" value="ECO:0007669"/>
    <property type="project" value="UniProtKB-UniRule"/>
</dbReference>
<feature type="coiled-coil region" evidence="10">
    <location>
        <begin position="803"/>
        <end position="830"/>
    </location>
</feature>
<feature type="domain" description="Valyl-tRNA synthetase tRNA-binding arm" evidence="13">
    <location>
        <begin position="805"/>
        <end position="869"/>
    </location>
</feature>
<protein>
    <recommendedName>
        <fullName evidence="10">Valine--tRNA ligase</fullName>
        <ecNumber evidence="10">6.1.1.9</ecNumber>
    </recommendedName>
    <alternativeName>
        <fullName evidence="10">Valyl-tRNA synthetase</fullName>
        <shortName evidence="10">ValRS</shortName>
    </alternativeName>
</protein>
<name>A0A810L907_9ACTN</name>
<sequence>MTVTPQTQPDLSAAYQPGEVEARRYEQWVSAGYFGVDAASQRPPFSIVIPPPNVTGSLHMGHALDHTIQDSLIRRRRMQGYEALWMPGMDHAGIATQNVVERQLAEQDGKSRHDLGRDAFVKRVWQWKEEFGGRILGQMRRLGDSVDWSRERFTMDAGLSRAVLTIFKRLYSEGLIYRAERIINWCPRCLTALSDIEVEHSDDDGELVSIRYGEGDDAIVVATTRAETMLGDTAIAVHPDDERYAHLVGRTVELPFTGRRIPVVADGHVDPEFGTGAVKVTPAHDPNDFEIGRRHDLPSITVLDEHGVIIAHGPFEGLDRFEARPAIVAALREQGRIVAEKRPYVHAVGHCSRCNTTVEPRLSKQWFVKVEPLAKAAGDAVRDGRVTIHPVEQRKRYFDWVDNMHDWCISRQLWWGHRIPIWYGPGGEMVCVGPDEEPPTGDGWTQDSDVLDTWFSSALWPFSTLGWPAQTPELARFYPTSVLVTGYDILFFWVVRMMMFGLYAMDGRQPFDQVVLHGLVRDQFGKKMSKSRGNVVDPLEWMDSFGADATRFTLARGANPGSDVAVSEEWAQGSRNFCNKLWNATRFALLSGATVEGDLPATAEMSTVDRWVLSRLQRTVSQVDRLFESYEFAKVCDLLYHFAWDDVCDWYLELAKPVLAADGDAARVTRRVLGHVLDTLLRLLHPVMPFVTDELWSTLTGADSVMVASWPTADESLVDAAAEAEVVTLQRVVTEIRRFRSDQGLKPGQRVAARLAGLAEAGIGGHHQLIGSLARLNEPSDGFEPTASVTVTGVTVELDTRGSIDVAAERARLEKDLAAARKELDGTTKKLANEAFLAKAPEPVVAKIRDRQAVATADIERLTAALSGLAGRG</sequence>
<evidence type="ECO:0000256" key="5">
    <source>
        <dbReference type="ARBA" id="ARBA00022917"/>
    </source>
</evidence>
<dbReference type="InterPro" id="IPR019499">
    <property type="entry name" value="Val-tRNA_synth_tRNA-bd"/>
</dbReference>
<dbReference type="InterPro" id="IPR009008">
    <property type="entry name" value="Val/Leu/Ile-tRNA-synth_edit"/>
</dbReference>
<dbReference type="GO" id="GO:0002161">
    <property type="term" value="F:aminoacyl-tRNA deacylase activity"/>
    <property type="evidence" value="ECO:0007669"/>
    <property type="project" value="InterPro"/>
</dbReference>
<evidence type="ECO:0000313" key="14">
    <source>
        <dbReference type="EMBL" id="BCJ32024.1"/>
    </source>
</evidence>
<evidence type="ECO:0000313" key="15">
    <source>
        <dbReference type="Proteomes" id="UP000680750"/>
    </source>
</evidence>
<dbReference type="Gene3D" id="3.90.740.10">
    <property type="entry name" value="Valyl/Leucyl/Isoleucyl-tRNA synthetase, editing domain"/>
    <property type="match status" value="1"/>
</dbReference>
<dbReference type="InterPro" id="IPR033705">
    <property type="entry name" value="Anticodon_Ia_Val"/>
</dbReference>
<evidence type="ECO:0000256" key="10">
    <source>
        <dbReference type="HAMAP-Rule" id="MF_02004"/>
    </source>
</evidence>
<dbReference type="Proteomes" id="UP000680750">
    <property type="component" value="Chromosome"/>
</dbReference>
<evidence type="ECO:0000256" key="8">
    <source>
        <dbReference type="ARBA" id="ARBA00047552"/>
    </source>
</evidence>
<dbReference type="FunFam" id="3.90.740.10:FF:000005">
    <property type="entry name" value="Valine--tRNA ligase, mitochondrial"/>
    <property type="match status" value="1"/>
</dbReference>
<evidence type="ECO:0000259" key="12">
    <source>
        <dbReference type="Pfam" id="PF08264"/>
    </source>
</evidence>
<dbReference type="EC" id="6.1.1.9" evidence="10"/>
<keyword evidence="2 10" id="KW-0436">Ligase</keyword>
<dbReference type="FunFam" id="1.10.287.380:FF:000001">
    <property type="entry name" value="Valine--tRNA ligase"/>
    <property type="match status" value="1"/>
</dbReference>
<dbReference type="PRINTS" id="PR00986">
    <property type="entry name" value="TRNASYNTHVAL"/>
</dbReference>
<dbReference type="InterPro" id="IPR002300">
    <property type="entry name" value="aa-tRNA-synth_Ia"/>
</dbReference>
<keyword evidence="4 10" id="KW-0067">ATP-binding</keyword>
<evidence type="ECO:0000256" key="9">
    <source>
        <dbReference type="ARBA" id="ARBA00060830"/>
    </source>
</evidence>
<dbReference type="PANTHER" id="PTHR11946:SF93">
    <property type="entry name" value="VALINE--TRNA LIGASE, CHLOROPLASTIC_MITOCHONDRIAL 2"/>
    <property type="match status" value="1"/>
</dbReference>
<dbReference type="GO" id="GO:0005524">
    <property type="term" value="F:ATP binding"/>
    <property type="evidence" value="ECO:0007669"/>
    <property type="project" value="UniProtKB-UniRule"/>
</dbReference>
<evidence type="ECO:0000256" key="3">
    <source>
        <dbReference type="ARBA" id="ARBA00022741"/>
    </source>
</evidence>
<feature type="binding site" evidence="10">
    <location>
        <position position="530"/>
    </location>
    <ligand>
        <name>ATP</name>
        <dbReference type="ChEBI" id="CHEBI:30616"/>
    </ligand>
</feature>
<keyword evidence="7 10" id="KW-0030">Aminoacyl-tRNA synthetase</keyword>
<feature type="short sequence motif" description="'KMSKS' region" evidence="10">
    <location>
        <begin position="527"/>
        <end position="531"/>
    </location>
</feature>
<feature type="short sequence motif" description="'HIGH' region" evidence="10">
    <location>
        <begin position="52"/>
        <end position="62"/>
    </location>
</feature>
<dbReference type="SUPFAM" id="SSF46589">
    <property type="entry name" value="tRNA-binding arm"/>
    <property type="match status" value="1"/>
</dbReference>
<evidence type="ECO:0000256" key="4">
    <source>
        <dbReference type="ARBA" id="ARBA00022840"/>
    </source>
</evidence>
<dbReference type="InterPro" id="IPR002303">
    <property type="entry name" value="Valyl-tRNA_ligase"/>
</dbReference>
<evidence type="ECO:0000256" key="1">
    <source>
        <dbReference type="ARBA" id="ARBA00022490"/>
    </source>
</evidence>
<dbReference type="CDD" id="cd07962">
    <property type="entry name" value="Anticodon_Ia_Val"/>
    <property type="match status" value="1"/>
</dbReference>
<comment type="function">
    <text evidence="10">Catalyzes the attachment of valine to tRNA(Val). As ValRS can inadvertently accommodate and process structurally similar amino acids such as threonine, to avoid such errors, it has a 'posttransfer' editing activity that hydrolyzes mischarged Thr-tRNA(Val) in a tRNA-dependent manner.</text>
</comment>
<dbReference type="AlphaFoldDB" id="A0A810L907"/>
<dbReference type="InterPro" id="IPR037118">
    <property type="entry name" value="Val-tRNA_synth_C_sf"/>
</dbReference>
<comment type="subcellular location">
    <subcellularLocation>
        <location evidence="10">Cytoplasm</location>
    </subcellularLocation>
</comment>
<dbReference type="HAMAP" id="MF_02004">
    <property type="entry name" value="Val_tRNA_synth_type1"/>
    <property type="match status" value="1"/>
</dbReference>
<comment type="catalytic activity">
    <reaction evidence="8 10">
        <text>tRNA(Val) + L-valine + ATP = L-valyl-tRNA(Val) + AMP + diphosphate</text>
        <dbReference type="Rhea" id="RHEA:10704"/>
        <dbReference type="Rhea" id="RHEA-COMP:9672"/>
        <dbReference type="Rhea" id="RHEA-COMP:9708"/>
        <dbReference type="ChEBI" id="CHEBI:30616"/>
        <dbReference type="ChEBI" id="CHEBI:33019"/>
        <dbReference type="ChEBI" id="CHEBI:57762"/>
        <dbReference type="ChEBI" id="CHEBI:78442"/>
        <dbReference type="ChEBI" id="CHEBI:78537"/>
        <dbReference type="ChEBI" id="CHEBI:456215"/>
        <dbReference type="EC" id="6.1.1.9"/>
    </reaction>
</comment>
<dbReference type="InterPro" id="IPR010978">
    <property type="entry name" value="tRNA-bd_arm"/>
</dbReference>
<reference evidence="14" key="1">
    <citation type="submission" date="2020-08" db="EMBL/GenBank/DDBJ databases">
        <title>Whole genome shotgun sequence of Actinocatenispora sera NBRC 101916.</title>
        <authorList>
            <person name="Komaki H."/>
            <person name="Tamura T."/>
        </authorList>
    </citation>
    <scope>NUCLEOTIDE SEQUENCE</scope>
    <source>
        <strain evidence="14">NBRC 101916</strain>
    </source>
</reference>
<feature type="domain" description="Aminoacyl-tRNA synthetase class Ia" evidence="11">
    <location>
        <begin position="24"/>
        <end position="566"/>
    </location>
</feature>
<dbReference type="Gene3D" id="1.10.730.10">
    <property type="entry name" value="Isoleucyl-tRNA Synthetase, Domain 1"/>
    <property type="match status" value="1"/>
</dbReference>
<evidence type="ECO:0000256" key="7">
    <source>
        <dbReference type="ARBA" id="ARBA00023146"/>
    </source>
</evidence>
<dbReference type="RefSeq" id="WP_030447029.1">
    <property type="nucleotide sequence ID" value="NZ_AP023354.1"/>
</dbReference>
<dbReference type="Pfam" id="PF10458">
    <property type="entry name" value="Val_tRNA-synt_C"/>
    <property type="match status" value="1"/>
</dbReference>
<dbReference type="Gene3D" id="3.40.50.620">
    <property type="entry name" value="HUPs"/>
    <property type="match status" value="3"/>
</dbReference>
<evidence type="ECO:0000259" key="13">
    <source>
        <dbReference type="Pfam" id="PF10458"/>
    </source>
</evidence>
<dbReference type="OrthoDB" id="9810365at2"/>
<dbReference type="InterPro" id="IPR001412">
    <property type="entry name" value="aa-tRNA-synth_I_CS"/>
</dbReference>
<dbReference type="KEGG" id="aser:Asera_61320"/>
<dbReference type="PROSITE" id="PS00178">
    <property type="entry name" value="AA_TRNA_LIGASE_I"/>
    <property type="match status" value="1"/>
</dbReference>
<keyword evidence="1 10" id="KW-0963">Cytoplasm</keyword>
<comment type="domain">
    <text evidence="10">ValRS has two distinct active sites: one for aminoacylation and one for editing. The misactivated threonine is translocated from the active site to the editing site.</text>
</comment>
<dbReference type="SUPFAM" id="SSF47323">
    <property type="entry name" value="Anticodon-binding domain of a subclass of class I aminoacyl-tRNA synthetases"/>
    <property type="match status" value="1"/>
</dbReference>
<dbReference type="FunFam" id="1.10.730.10:FF:000027">
    <property type="entry name" value="Valine--tRNA ligase"/>
    <property type="match status" value="1"/>
</dbReference>
<comment type="subunit">
    <text evidence="10">Monomer.</text>
</comment>
<proteinExistence type="inferred from homology"/>
<dbReference type="Pfam" id="PF00133">
    <property type="entry name" value="tRNA-synt_1"/>
    <property type="match status" value="1"/>
</dbReference>
<dbReference type="SUPFAM" id="SSF50677">
    <property type="entry name" value="ValRS/IleRS/LeuRS editing domain"/>
    <property type="match status" value="1"/>
</dbReference>
<keyword evidence="5 10" id="KW-0648">Protein biosynthesis</keyword>
<dbReference type="Gene3D" id="1.10.287.380">
    <property type="entry name" value="Valyl-tRNA synthetase, C-terminal domain"/>
    <property type="match status" value="1"/>
</dbReference>
<accession>A0A810L907</accession>
<dbReference type="CDD" id="cd00817">
    <property type="entry name" value="ValRS_core"/>
    <property type="match status" value="1"/>
</dbReference>
<dbReference type="FunFam" id="3.40.50.620:FF:000098">
    <property type="entry name" value="Valine--tRNA ligase"/>
    <property type="match status" value="1"/>
</dbReference>
<dbReference type="Pfam" id="PF08264">
    <property type="entry name" value="Anticodon_1"/>
    <property type="match status" value="1"/>
</dbReference>
<gene>
    <name evidence="14" type="primary">valS_2</name>
    <name evidence="10" type="synonym">valS</name>
    <name evidence="14" type="ORF">Asera_61320</name>
</gene>
<organism evidence="14 15">
    <name type="scientific">Actinocatenispora sera</name>
    <dbReference type="NCBI Taxonomy" id="390989"/>
    <lineage>
        <taxon>Bacteria</taxon>
        <taxon>Bacillati</taxon>
        <taxon>Actinomycetota</taxon>
        <taxon>Actinomycetes</taxon>
        <taxon>Micromonosporales</taxon>
        <taxon>Micromonosporaceae</taxon>
        <taxon>Actinocatenispora</taxon>
    </lineage>
</organism>
<dbReference type="FunFam" id="3.40.50.620:FF:000129">
    <property type="entry name" value="Valine--tRNA ligase"/>
    <property type="match status" value="1"/>
</dbReference>
<dbReference type="NCBIfam" id="NF004349">
    <property type="entry name" value="PRK05729.1"/>
    <property type="match status" value="1"/>
</dbReference>
<feature type="domain" description="Methionyl/Valyl/Leucyl/Isoleucyl-tRNA synthetase anticodon-binding" evidence="12">
    <location>
        <begin position="609"/>
        <end position="751"/>
    </location>
</feature>
<evidence type="ECO:0000256" key="2">
    <source>
        <dbReference type="ARBA" id="ARBA00022598"/>
    </source>
</evidence>